<feature type="compositionally biased region" description="Low complexity" evidence="4">
    <location>
        <begin position="74"/>
        <end position="116"/>
    </location>
</feature>
<evidence type="ECO:0008006" key="7">
    <source>
        <dbReference type="Google" id="ProtNLM"/>
    </source>
</evidence>
<evidence type="ECO:0000256" key="2">
    <source>
        <dbReference type="ARBA" id="ARBA00022574"/>
    </source>
</evidence>
<dbReference type="PANTHER" id="PTHR13720">
    <property type="entry name" value="WD-40 REPEAT PROTEIN"/>
    <property type="match status" value="1"/>
</dbReference>
<dbReference type="Pfam" id="PF03451">
    <property type="entry name" value="HELP"/>
    <property type="match status" value="1"/>
</dbReference>
<keyword evidence="6" id="KW-1185">Reference proteome</keyword>
<dbReference type="InterPro" id="IPR001680">
    <property type="entry name" value="WD40_rpt"/>
</dbReference>
<dbReference type="InterPro" id="IPR050630">
    <property type="entry name" value="WD_repeat_EMAP"/>
</dbReference>
<comment type="similarity">
    <text evidence="1">Belongs to the WD repeat EMAP family.</text>
</comment>
<dbReference type="Gene3D" id="2.130.10.10">
    <property type="entry name" value="YVTN repeat-like/Quinoprotein amine dehydrogenase"/>
    <property type="match status" value="2"/>
</dbReference>
<dbReference type="GO" id="GO:0008017">
    <property type="term" value="F:microtubule binding"/>
    <property type="evidence" value="ECO:0007669"/>
    <property type="project" value="TreeGrafter"/>
</dbReference>
<dbReference type="SUPFAM" id="SSF50998">
    <property type="entry name" value="Quinoprotein alcohol dehydrogenase-like"/>
    <property type="match status" value="1"/>
</dbReference>
<keyword evidence="3" id="KW-0677">Repeat</keyword>
<feature type="region of interest" description="Disordered" evidence="4">
    <location>
        <begin position="1"/>
        <end position="122"/>
    </location>
</feature>
<dbReference type="SMART" id="SM00320">
    <property type="entry name" value="WD40"/>
    <property type="match status" value="2"/>
</dbReference>
<keyword evidence="2" id="KW-0853">WD repeat</keyword>
<sequence>MDAILRAHDDVKSAEPPARKRGQNGRMPFAQQDARKEDEKKYRPPFWQSQVHGQPYGDFNRGQGAIGNKDRARASSARRAPPKDVPGSSSVQSASARGSQRPASASRQPRAAGGASEPPWQQKLATLPSGRLDSLQEAMRKSLAARRRVHQSEREVLLHAFERIDRRRAGKVDVDGFIAVWRELEVRLSRTEAAALFNKFGQDKSGLMPYEVFTEAICVGRARLRAREGNMRQQAYTKGKQQEPADFNGKIVYPPCRTGVFPPTKWSSSLTTRSAKPPDARLQLDFVYGYNGTNNLTGNVFYINTGEVAYYVATLGVLLNKDSRGRSQRFFLGHDQEITCIAVTRGRDTVATGQNGRKPVVLVWSPKKLEELARLEHPPGYDGIGALTFSADGTKVVVVCTDDASTLFLWDWKKGKLLANVLGRKGLHKAEQEIAWFDTGDPTGTACVGLAALTNDWTRVWASPL</sequence>
<accession>A0AAE0G203</accession>
<dbReference type="PANTHER" id="PTHR13720:SF33">
    <property type="entry name" value="HELP DOMAIN-CONTAINING PROTEIN"/>
    <property type="match status" value="1"/>
</dbReference>
<dbReference type="AlphaFoldDB" id="A0AAE0G203"/>
<comment type="caution">
    <text evidence="5">The sequence shown here is derived from an EMBL/GenBank/DDBJ whole genome shotgun (WGS) entry which is preliminary data.</text>
</comment>
<dbReference type="InterPro" id="IPR005108">
    <property type="entry name" value="HELP"/>
</dbReference>
<proteinExistence type="inferred from homology"/>
<dbReference type="InterPro" id="IPR011992">
    <property type="entry name" value="EF-hand-dom_pair"/>
</dbReference>
<reference evidence="5 6" key="1">
    <citation type="journal article" date="2015" name="Genome Biol. Evol.">
        <title>Comparative Genomics of a Bacterivorous Green Alga Reveals Evolutionary Causalities and Consequences of Phago-Mixotrophic Mode of Nutrition.</title>
        <authorList>
            <person name="Burns J.A."/>
            <person name="Paasch A."/>
            <person name="Narechania A."/>
            <person name="Kim E."/>
        </authorList>
    </citation>
    <scope>NUCLEOTIDE SEQUENCE [LARGE SCALE GENOMIC DNA]</scope>
    <source>
        <strain evidence="5 6">PLY_AMNH</strain>
    </source>
</reference>
<feature type="compositionally biased region" description="Basic and acidic residues" evidence="4">
    <location>
        <begin position="1"/>
        <end position="13"/>
    </location>
</feature>
<protein>
    <recommendedName>
        <fullName evidence="7">HELP domain-containing protein</fullName>
    </recommendedName>
</protein>
<evidence type="ECO:0000313" key="5">
    <source>
        <dbReference type="EMBL" id="KAK3270161.1"/>
    </source>
</evidence>
<dbReference type="EMBL" id="LGRX02010546">
    <property type="protein sequence ID" value="KAK3270161.1"/>
    <property type="molecule type" value="Genomic_DNA"/>
</dbReference>
<organism evidence="5 6">
    <name type="scientific">Cymbomonas tetramitiformis</name>
    <dbReference type="NCBI Taxonomy" id="36881"/>
    <lineage>
        <taxon>Eukaryota</taxon>
        <taxon>Viridiplantae</taxon>
        <taxon>Chlorophyta</taxon>
        <taxon>Pyramimonadophyceae</taxon>
        <taxon>Pyramimonadales</taxon>
        <taxon>Pyramimonadaceae</taxon>
        <taxon>Cymbomonas</taxon>
    </lineage>
</organism>
<evidence type="ECO:0000313" key="6">
    <source>
        <dbReference type="Proteomes" id="UP001190700"/>
    </source>
</evidence>
<gene>
    <name evidence="5" type="ORF">CYMTET_21428</name>
</gene>
<feature type="compositionally biased region" description="Basic and acidic residues" evidence="4">
    <location>
        <begin position="33"/>
        <end position="42"/>
    </location>
</feature>
<name>A0AAE0G203_9CHLO</name>
<evidence type="ECO:0000256" key="1">
    <source>
        <dbReference type="ARBA" id="ARBA00006489"/>
    </source>
</evidence>
<evidence type="ECO:0000256" key="3">
    <source>
        <dbReference type="ARBA" id="ARBA00022737"/>
    </source>
</evidence>
<dbReference type="Gene3D" id="1.10.238.10">
    <property type="entry name" value="EF-hand"/>
    <property type="match status" value="1"/>
</dbReference>
<dbReference type="InterPro" id="IPR015943">
    <property type="entry name" value="WD40/YVTN_repeat-like_dom_sf"/>
</dbReference>
<dbReference type="SUPFAM" id="SSF47473">
    <property type="entry name" value="EF-hand"/>
    <property type="match status" value="1"/>
</dbReference>
<dbReference type="Proteomes" id="UP001190700">
    <property type="component" value="Unassembled WGS sequence"/>
</dbReference>
<evidence type="ECO:0000256" key="4">
    <source>
        <dbReference type="SAM" id="MobiDB-lite"/>
    </source>
</evidence>
<dbReference type="InterPro" id="IPR011047">
    <property type="entry name" value="Quinoprotein_ADH-like_sf"/>
</dbReference>